<dbReference type="InterPro" id="IPR044691">
    <property type="entry name" value="DCC1_Trx"/>
</dbReference>
<comment type="caution">
    <text evidence="1">The sequence shown here is derived from an EMBL/GenBank/DDBJ whole genome shotgun (WGS) entry which is preliminary data.</text>
</comment>
<protein>
    <submittedName>
        <fullName evidence="1">DUF393 domain-containing protein</fullName>
    </submittedName>
</protein>
<name>A0A2T3KWS1_PHOLD</name>
<reference evidence="1 2" key="1">
    <citation type="submission" date="2018-03" db="EMBL/GenBank/DDBJ databases">
        <title>Whole genome sequencing of Histamine producing bacteria.</title>
        <authorList>
            <person name="Butler K."/>
        </authorList>
    </citation>
    <scope>NUCLEOTIDE SEQUENCE [LARGE SCALE GENOMIC DNA]</scope>
    <source>
        <strain evidence="1 2">Res.4.1</strain>
    </source>
</reference>
<dbReference type="PANTHER" id="PTHR34290:SF2">
    <property type="entry name" value="OS04G0668800 PROTEIN"/>
    <property type="match status" value="1"/>
</dbReference>
<sequence>MEKMIIFYDGSCPLCVAEMKQLQQLNVRKRLIFEDILAVDFQQRFPNISVQKASNVLHGLLYQDTGIINKYQAETTLLLGLDVTYQAWKMVGKKPWLKLLRLPVIRFFADKAYLFFARNRYRISALLTGKARCKQCSIE</sequence>
<dbReference type="Pfam" id="PF04134">
    <property type="entry name" value="DCC1-like"/>
    <property type="match status" value="1"/>
</dbReference>
<dbReference type="InterPro" id="IPR007263">
    <property type="entry name" value="DCC1-like"/>
</dbReference>
<accession>A0A2T3KWS1</accession>
<dbReference type="GO" id="GO:0015035">
    <property type="term" value="F:protein-disulfide reductase activity"/>
    <property type="evidence" value="ECO:0007669"/>
    <property type="project" value="InterPro"/>
</dbReference>
<dbReference type="EMBL" id="PYNS01000005">
    <property type="protein sequence ID" value="PSV11817.1"/>
    <property type="molecule type" value="Genomic_DNA"/>
</dbReference>
<dbReference type="RefSeq" id="WP_107184731.1">
    <property type="nucleotide sequence ID" value="NZ_JAWQGC010000001.1"/>
</dbReference>
<proteinExistence type="predicted"/>
<organism evidence="1 2">
    <name type="scientific">Photobacterium leiognathi subsp. mandapamensis</name>
    <name type="common">Photobacterium mandapamensis</name>
    <dbReference type="NCBI Taxonomy" id="48408"/>
    <lineage>
        <taxon>Bacteria</taxon>
        <taxon>Pseudomonadati</taxon>
        <taxon>Pseudomonadota</taxon>
        <taxon>Gammaproteobacteria</taxon>
        <taxon>Vibrionales</taxon>
        <taxon>Vibrionaceae</taxon>
        <taxon>Photobacterium</taxon>
    </lineage>
</organism>
<dbReference type="AlphaFoldDB" id="A0A2T3KWS1"/>
<dbReference type="PANTHER" id="PTHR34290">
    <property type="entry name" value="SI:CH73-390P7.2"/>
    <property type="match status" value="1"/>
</dbReference>
<dbReference type="Proteomes" id="UP000240530">
    <property type="component" value="Unassembled WGS sequence"/>
</dbReference>
<evidence type="ECO:0000313" key="1">
    <source>
        <dbReference type="EMBL" id="PSV11817.1"/>
    </source>
</evidence>
<evidence type="ECO:0000313" key="2">
    <source>
        <dbReference type="Proteomes" id="UP000240530"/>
    </source>
</evidence>
<gene>
    <name evidence="1" type="ORF">C0W93_07975</name>
</gene>